<name>A0ABR0KC66_9EURO</name>
<organism evidence="2 3">
    <name type="scientific">Lithohypha guttulata</name>
    <dbReference type="NCBI Taxonomy" id="1690604"/>
    <lineage>
        <taxon>Eukaryota</taxon>
        <taxon>Fungi</taxon>
        <taxon>Dikarya</taxon>
        <taxon>Ascomycota</taxon>
        <taxon>Pezizomycotina</taxon>
        <taxon>Eurotiomycetes</taxon>
        <taxon>Chaetothyriomycetidae</taxon>
        <taxon>Chaetothyriales</taxon>
        <taxon>Trichomeriaceae</taxon>
        <taxon>Lithohypha</taxon>
    </lineage>
</organism>
<feature type="coiled-coil region" evidence="1">
    <location>
        <begin position="33"/>
        <end position="67"/>
    </location>
</feature>
<evidence type="ECO:0000313" key="2">
    <source>
        <dbReference type="EMBL" id="KAK5093347.1"/>
    </source>
</evidence>
<dbReference type="EMBL" id="JAVRRG010000044">
    <property type="protein sequence ID" value="KAK5093347.1"/>
    <property type="molecule type" value="Genomic_DNA"/>
</dbReference>
<keyword evidence="3" id="KW-1185">Reference proteome</keyword>
<gene>
    <name evidence="2" type="ORF">LTR24_004335</name>
</gene>
<sequence>MALREAISHLQSLKLRSGVSTPLSDDTMLENKLQVSQVTIQQYEVQIRALENKANNASNLIGNMLELDNGNALKNLAQASKDENVIMLRLTQKSTSDAAAVKILTVTTLIYLPATVVLVRCGARINGHR</sequence>
<proteinExistence type="predicted"/>
<accession>A0ABR0KC66</accession>
<dbReference type="Proteomes" id="UP001345013">
    <property type="component" value="Unassembled WGS sequence"/>
</dbReference>
<evidence type="ECO:0000313" key="3">
    <source>
        <dbReference type="Proteomes" id="UP001345013"/>
    </source>
</evidence>
<comment type="caution">
    <text evidence="2">The sequence shown here is derived from an EMBL/GenBank/DDBJ whole genome shotgun (WGS) entry which is preliminary data.</text>
</comment>
<protein>
    <submittedName>
        <fullName evidence="2">Uncharacterized protein</fullName>
    </submittedName>
</protein>
<evidence type="ECO:0000256" key="1">
    <source>
        <dbReference type="SAM" id="Coils"/>
    </source>
</evidence>
<reference evidence="2 3" key="1">
    <citation type="submission" date="2023-08" db="EMBL/GenBank/DDBJ databases">
        <title>Black Yeasts Isolated from many extreme environments.</title>
        <authorList>
            <person name="Coleine C."/>
            <person name="Stajich J.E."/>
            <person name="Selbmann L."/>
        </authorList>
    </citation>
    <scope>NUCLEOTIDE SEQUENCE [LARGE SCALE GENOMIC DNA]</scope>
    <source>
        <strain evidence="2 3">CCFEE 5885</strain>
    </source>
</reference>
<keyword evidence="1" id="KW-0175">Coiled coil</keyword>